<evidence type="ECO:0000256" key="3">
    <source>
        <dbReference type="ARBA" id="ARBA00022679"/>
    </source>
</evidence>
<dbReference type="CDD" id="cd02440">
    <property type="entry name" value="AdoMet_MTases"/>
    <property type="match status" value="1"/>
</dbReference>
<dbReference type="GO" id="GO:0008173">
    <property type="term" value="F:RNA methyltransferase activity"/>
    <property type="evidence" value="ECO:0007669"/>
    <property type="project" value="UniProtKB-ARBA"/>
</dbReference>
<protein>
    <recommendedName>
        <fullName evidence="4">tRNA N(3)-methylcytidine methyltransferase</fullName>
        <ecNumber evidence="4">2.1.1.-</ecNumber>
    </recommendedName>
</protein>
<dbReference type="GO" id="GO:0032259">
    <property type="term" value="P:methylation"/>
    <property type="evidence" value="ECO:0007669"/>
    <property type="project" value="UniProtKB-KW"/>
</dbReference>
<dbReference type="EMBL" id="OV725081">
    <property type="protein sequence ID" value="CAH1401256.1"/>
    <property type="molecule type" value="Genomic_DNA"/>
</dbReference>
<dbReference type="PANTHER" id="PTHR22809:SF5">
    <property type="entry name" value="TRNA N(3)-METHYLCYTIDINE METHYLTRANSFERASE METTL6"/>
    <property type="match status" value="1"/>
</dbReference>
<gene>
    <name evidence="5" type="ORF">NEZAVI_LOCUS10317</name>
</gene>
<dbReference type="PIRSF" id="PIRSF037755">
    <property type="entry name" value="Mettl2_prd"/>
    <property type="match status" value="1"/>
</dbReference>
<sequence>MKFDDELETCELKVLESSDLEKLAAQNSRLLPSWQANKLEAEAKKHWDLFYKRNENRFFKDRHWTTREFKELLQIEDGGRKSLLEVGCGTGNLIYPLLEEGLNLEFWVCDISPRALDIVRQHPLYSEDVVHTVLADITQPGSLSTISEVNIVTLVFVLSALHPTKMKDAVLNICSKLKPGGTLLFRDYARWDMTQLRFGPGRKIEENFYARQDGTRSYFFTIEEVDELFREGGLSKISNVYIKRRTINKKENIDVPRYFVQAKYTKPHSANT</sequence>
<comment type="function">
    <text evidence="4">S-adenosyl-L-methionine-dependent methyltransferase.</text>
</comment>
<dbReference type="Pfam" id="PF13489">
    <property type="entry name" value="Methyltransf_23"/>
    <property type="match status" value="1"/>
</dbReference>
<evidence type="ECO:0000313" key="6">
    <source>
        <dbReference type="Proteomes" id="UP001152798"/>
    </source>
</evidence>
<reference evidence="5" key="1">
    <citation type="submission" date="2022-01" db="EMBL/GenBank/DDBJ databases">
        <authorList>
            <person name="King R."/>
        </authorList>
    </citation>
    <scope>NUCLEOTIDE SEQUENCE</scope>
</reference>
<keyword evidence="3 4" id="KW-0808">Transferase</keyword>
<dbReference type="EC" id="2.1.1.-" evidence="4"/>
<comment type="similarity">
    <text evidence="1 4">Belongs to the methyltransferase superfamily. METL family.</text>
</comment>
<proteinExistence type="inferred from homology"/>
<dbReference type="InterPro" id="IPR029063">
    <property type="entry name" value="SAM-dependent_MTases_sf"/>
</dbReference>
<dbReference type="OrthoDB" id="417697at2759"/>
<evidence type="ECO:0000256" key="2">
    <source>
        <dbReference type="ARBA" id="ARBA00022603"/>
    </source>
</evidence>
<keyword evidence="6" id="KW-1185">Reference proteome</keyword>
<dbReference type="PANTHER" id="PTHR22809">
    <property type="entry name" value="METHYLTRANSFERASE-RELATED"/>
    <property type="match status" value="1"/>
</dbReference>
<dbReference type="GO" id="GO:0008757">
    <property type="term" value="F:S-adenosylmethionine-dependent methyltransferase activity"/>
    <property type="evidence" value="ECO:0007669"/>
    <property type="project" value="UniProtKB-ARBA"/>
</dbReference>
<evidence type="ECO:0000256" key="4">
    <source>
        <dbReference type="PIRNR" id="PIRNR037755"/>
    </source>
</evidence>
<keyword evidence="2 4" id="KW-0489">Methyltransferase</keyword>
<dbReference type="Proteomes" id="UP001152798">
    <property type="component" value="Chromosome 5"/>
</dbReference>
<name>A0A9P0HGP8_NEZVI</name>
<accession>A0A9P0HGP8</accession>
<evidence type="ECO:0000256" key="1">
    <source>
        <dbReference type="ARBA" id="ARBA00009725"/>
    </source>
</evidence>
<dbReference type="Gene3D" id="3.40.50.150">
    <property type="entry name" value="Vaccinia Virus protein VP39"/>
    <property type="match status" value="1"/>
</dbReference>
<dbReference type="AlphaFoldDB" id="A0A9P0HGP8"/>
<dbReference type="SUPFAM" id="SSF53335">
    <property type="entry name" value="S-adenosyl-L-methionine-dependent methyltransferases"/>
    <property type="match status" value="1"/>
</dbReference>
<organism evidence="5 6">
    <name type="scientific">Nezara viridula</name>
    <name type="common">Southern green stink bug</name>
    <name type="synonym">Cimex viridulus</name>
    <dbReference type="NCBI Taxonomy" id="85310"/>
    <lineage>
        <taxon>Eukaryota</taxon>
        <taxon>Metazoa</taxon>
        <taxon>Ecdysozoa</taxon>
        <taxon>Arthropoda</taxon>
        <taxon>Hexapoda</taxon>
        <taxon>Insecta</taxon>
        <taxon>Pterygota</taxon>
        <taxon>Neoptera</taxon>
        <taxon>Paraneoptera</taxon>
        <taxon>Hemiptera</taxon>
        <taxon>Heteroptera</taxon>
        <taxon>Panheteroptera</taxon>
        <taxon>Pentatomomorpha</taxon>
        <taxon>Pentatomoidea</taxon>
        <taxon>Pentatomidae</taxon>
        <taxon>Pentatominae</taxon>
        <taxon>Nezara</taxon>
    </lineage>
</organism>
<evidence type="ECO:0000313" key="5">
    <source>
        <dbReference type="EMBL" id="CAH1401256.1"/>
    </source>
</evidence>
<dbReference type="InterPro" id="IPR026113">
    <property type="entry name" value="METTL2/6/8-like"/>
</dbReference>